<evidence type="ECO:0000313" key="3">
    <source>
        <dbReference type="EMBL" id="KFX75389.1"/>
    </source>
</evidence>
<dbReference type="Proteomes" id="UP000501467">
    <property type="component" value="Chromosome"/>
</dbReference>
<organism evidence="3">
    <name type="scientific">Bacteroides fragilis</name>
    <dbReference type="NCBI Taxonomy" id="817"/>
    <lineage>
        <taxon>Bacteria</taxon>
        <taxon>Pseudomonadati</taxon>
        <taxon>Bacteroidota</taxon>
        <taxon>Bacteroidia</taxon>
        <taxon>Bacteroidales</taxon>
        <taxon>Bacteroidaceae</taxon>
        <taxon>Bacteroides</taxon>
    </lineage>
</organism>
<sequence length="187" mass="21563">MIYRFTIISDEVDDFVREIQIDPEATFFDFHEAILKAAGYTNDQMTSFFICDDDWEKEKEITLEEMDNNPEMDSWIMKETRLNELIEDEKQKLLYVFDYMTERCFFIELSEIITGKEIKGAKCTKKSGEAPKQTVDFEEMAAAGGSLDLDENFYGDQDFDMEDFDAEGFDVNDGASGGGGSYDEDKF</sequence>
<evidence type="ECO:0000313" key="6">
    <source>
        <dbReference type="EMBL" id="QKH84953.1"/>
    </source>
</evidence>
<dbReference type="EMBL" id="JMZZ02000102">
    <property type="protein sequence ID" value="KFX75389.1"/>
    <property type="molecule type" value="Genomic_DNA"/>
</dbReference>
<feature type="domain" description="Plasmid pRiA4b Orf3-like" evidence="2">
    <location>
        <begin position="10"/>
        <end position="170"/>
    </location>
</feature>
<dbReference type="Pfam" id="PF07929">
    <property type="entry name" value="PRiA4_ORF3"/>
    <property type="match status" value="1"/>
</dbReference>
<dbReference type="RefSeq" id="WP_005775628.1">
    <property type="nucleotide sequence ID" value="NZ_CABJEQ010000018.1"/>
</dbReference>
<evidence type="ECO:0000313" key="7">
    <source>
        <dbReference type="Proteomes" id="UP000501467"/>
    </source>
</evidence>
<dbReference type="GeneID" id="99670449"/>
<dbReference type="AlphaFoldDB" id="A0A081TVU0"/>
<dbReference type="EMBL" id="JAPTZU010000012">
    <property type="protein sequence ID" value="MCZ2689267.1"/>
    <property type="molecule type" value="Genomic_DNA"/>
</dbReference>
<protein>
    <recommendedName>
        <fullName evidence="2">Plasmid pRiA4b Orf3-like domain-containing protein</fullName>
    </recommendedName>
</protein>
<reference evidence="3" key="2">
    <citation type="submission" date="2014-07" db="EMBL/GenBank/DDBJ databases">
        <title>Genetics and epidemiology of antimicrobial resistance in B. fragilis group.</title>
        <authorList>
            <person name="Sydenham T.V."/>
            <person name="Hasman H."/>
            <person name="Kemp M."/>
            <person name="Justesen U.S."/>
        </authorList>
    </citation>
    <scope>NUCLEOTIDE SEQUENCE [LARGE SCALE GENOMIC DNA]</scope>
    <source>
        <strain evidence="3">DCMOUH0018B</strain>
    </source>
</reference>
<dbReference type="Proteomes" id="UP001079672">
    <property type="component" value="Unassembled WGS sequence"/>
</dbReference>
<evidence type="ECO:0000313" key="5">
    <source>
        <dbReference type="EMBL" id="MCZ2689267.1"/>
    </source>
</evidence>
<reference evidence="4" key="4">
    <citation type="submission" date="2022-12" db="EMBL/GenBank/DDBJ databases">
        <title>Development of a Multilocus Sequence Typing Scheme for Bacteroides fragilis Based on Whole Genome Sequencing Data and Clinical Application.</title>
        <authorList>
            <person name="Nielsen F.D."/>
            <person name="Justesen U.S."/>
        </authorList>
    </citation>
    <scope>NUCLEOTIDE SEQUENCE</scope>
    <source>
        <strain evidence="5">BF_AM_ODE_DK_2015_4</strain>
        <strain evidence="4">BF_BC_ODE_DK_2015_2</strain>
    </source>
</reference>
<proteinExistence type="predicted"/>
<name>A0A081TVU0_BACFG</name>
<evidence type="ECO:0000259" key="2">
    <source>
        <dbReference type="Pfam" id="PF07929"/>
    </source>
</evidence>
<dbReference type="EMBL" id="JAPUAC010000008">
    <property type="protein sequence ID" value="MCZ2654896.1"/>
    <property type="molecule type" value="Genomic_DNA"/>
</dbReference>
<dbReference type="Proteomes" id="UP001075704">
    <property type="component" value="Unassembled WGS sequence"/>
</dbReference>
<reference evidence="6 7" key="3">
    <citation type="submission" date="2020-05" db="EMBL/GenBank/DDBJ databases">
        <title>FDA dAtabase for Regulatory Grade micrObial Sequences (FDA-ARGOS): Supporting development and validation of Infectious Disease Dx tests.</title>
        <authorList>
            <person name="Bojja K."/>
            <person name="Kessler A."/>
            <person name="Tallon L."/>
            <person name="Sadzewicz L."/>
            <person name="Zhao X."/>
            <person name="Vavikolanu K."/>
            <person name="Mehta A."/>
            <person name="Aluvathingal J."/>
            <person name="Nadendla S."/>
            <person name="Myers T."/>
            <person name="Yan Y."/>
            <person name="Sichtig H."/>
        </authorList>
    </citation>
    <scope>NUCLEOTIDE SEQUENCE [LARGE SCALE GENOMIC DNA]</scope>
    <source>
        <strain evidence="6 7">FDAARGOS_763</strain>
    </source>
</reference>
<evidence type="ECO:0000313" key="4">
    <source>
        <dbReference type="EMBL" id="MCZ2654896.1"/>
    </source>
</evidence>
<dbReference type="Gene3D" id="3.10.290.30">
    <property type="entry name" value="MM3350-like"/>
    <property type="match status" value="1"/>
</dbReference>
<dbReference type="PATRIC" id="fig|817.51.peg.4809"/>
<feature type="region of interest" description="Disordered" evidence="1">
    <location>
        <begin position="166"/>
        <end position="187"/>
    </location>
</feature>
<gene>
    <name evidence="3" type="ORF">EE52_0207175</name>
    <name evidence="6" type="ORF">FOC69_11475</name>
    <name evidence="4" type="ORF">O1422_12065</name>
    <name evidence="5" type="ORF">O1433_17350</name>
</gene>
<accession>A0A081TVU0</accession>
<dbReference type="InterPro" id="IPR024047">
    <property type="entry name" value="MM3350-like_sf"/>
</dbReference>
<dbReference type="EMBL" id="CP054003">
    <property type="protein sequence ID" value="QKH84953.1"/>
    <property type="molecule type" value="Genomic_DNA"/>
</dbReference>
<reference evidence="3" key="1">
    <citation type="book" date="2014" name="THE 24TH EUROPEAN CONGRESS OF CLINICAL MICROBIOLOGY AND INFECTIOUS DISEASES" publisher="ECCMID 2014" city="Barcelona, Spain">
        <title>Identification of resistance genes in three multidrug-resistant Bacteroides fragilis isolates by whole genome sequencing.</title>
        <editorList>
            <person name="Unknown"/>
            <person name="A."/>
        </editorList>
        <authorList>
            <person name="Sydenham T.V."/>
            <person name="Hasman H."/>
            <person name="Wang M."/>
            <person name="Soki J."/>
            <person name="Nagy E."/>
            <person name="Justesen U.S."/>
        </authorList>
    </citation>
    <scope>NUCLEOTIDE SEQUENCE</scope>
    <source>
        <strain evidence="3">DCMOUH0018B</strain>
    </source>
</reference>
<evidence type="ECO:0000256" key="1">
    <source>
        <dbReference type="SAM" id="MobiDB-lite"/>
    </source>
</evidence>
<dbReference type="SUPFAM" id="SSF159941">
    <property type="entry name" value="MM3350-like"/>
    <property type="match status" value="1"/>
</dbReference>
<dbReference type="InterPro" id="IPR012912">
    <property type="entry name" value="Plasmid_pRiA4b_Orf3-like"/>
</dbReference>